<keyword evidence="3" id="KW-1185">Reference proteome</keyword>
<organism evidence="2 3">
    <name type="scientific">Iodidimonas nitroreducens</name>
    <dbReference type="NCBI Taxonomy" id="1236968"/>
    <lineage>
        <taxon>Bacteria</taxon>
        <taxon>Pseudomonadati</taxon>
        <taxon>Pseudomonadota</taxon>
        <taxon>Alphaproteobacteria</taxon>
        <taxon>Iodidimonadales</taxon>
        <taxon>Iodidimonadaceae</taxon>
        <taxon>Iodidimonas</taxon>
    </lineage>
</organism>
<accession>A0A5A7N7Q5</accession>
<feature type="region of interest" description="Disordered" evidence="1">
    <location>
        <begin position="1"/>
        <end position="27"/>
    </location>
</feature>
<reference evidence="2 3" key="1">
    <citation type="submission" date="2019-09" db="EMBL/GenBank/DDBJ databases">
        <title>NBRP : Genome information of microbial organism related human and environment.</title>
        <authorList>
            <person name="Hattori M."/>
            <person name="Oshima K."/>
            <person name="Inaba H."/>
            <person name="Suda W."/>
            <person name="Sakamoto M."/>
            <person name="Iino T."/>
            <person name="Kitahara M."/>
            <person name="Oshida Y."/>
            <person name="Iida T."/>
            <person name="Kudo T."/>
            <person name="Itoh T."/>
            <person name="Ohkuma M."/>
        </authorList>
    </citation>
    <scope>NUCLEOTIDE SEQUENCE [LARGE SCALE GENOMIC DNA]</scope>
    <source>
        <strain evidence="2 3">Q-1</strain>
    </source>
</reference>
<evidence type="ECO:0000256" key="1">
    <source>
        <dbReference type="SAM" id="MobiDB-lite"/>
    </source>
</evidence>
<feature type="region of interest" description="Disordered" evidence="1">
    <location>
        <begin position="168"/>
        <end position="198"/>
    </location>
</feature>
<dbReference type="AlphaFoldDB" id="A0A5A7N7Q5"/>
<proteinExistence type="predicted"/>
<name>A0A5A7N7Q5_9PROT</name>
<evidence type="ECO:0000313" key="3">
    <source>
        <dbReference type="Proteomes" id="UP000324996"/>
    </source>
</evidence>
<comment type="caution">
    <text evidence="2">The sequence shown here is derived from an EMBL/GenBank/DDBJ whole genome shotgun (WGS) entry which is preliminary data.</text>
</comment>
<gene>
    <name evidence="2" type="ORF">JCM17846_07910</name>
</gene>
<dbReference type="EMBL" id="BKCN01000002">
    <property type="protein sequence ID" value="GER03109.1"/>
    <property type="molecule type" value="Genomic_DNA"/>
</dbReference>
<sequence length="198" mass="21585">MTHKDHSMPSHKSSIDPAVSQPAPLTARQSALKPHLAAANIDERSFLATDYLNHYNEVVMLLEMAPDMPDMLEDAADWTPKSYQQHFADSGFADKALAIEAYDHAPGACRLLFDTLRLKLDALLLQTVGDVVMLGDDAKAIARHLEEPLKEAQNLLSALNGVIHGKIEQPSCSPAQEEKGDQIESTAASQADIDALFD</sequence>
<evidence type="ECO:0000313" key="2">
    <source>
        <dbReference type="EMBL" id="GER03109.1"/>
    </source>
</evidence>
<protein>
    <submittedName>
        <fullName evidence="2">Uncharacterized protein</fullName>
    </submittedName>
</protein>
<dbReference type="Proteomes" id="UP000324996">
    <property type="component" value="Unassembled WGS sequence"/>
</dbReference>